<dbReference type="GO" id="GO:0004592">
    <property type="term" value="F:pantoate-beta-alanine ligase activity"/>
    <property type="evidence" value="ECO:0007669"/>
    <property type="project" value="UniProtKB-UniRule"/>
</dbReference>
<gene>
    <name evidence="8" type="primary">panC</name>
    <name evidence="9" type="ORF">SAMN05660649_03841</name>
</gene>
<organism evidence="9 10">
    <name type="scientific">Desulfotruncus arcticus DSM 17038</name>
    <dbReference type="NCBI Taxonomy" id="1121424"/>
    <lineage>
        <taxon>Bacteria</taxon>
        <taxon>Bacillati</taxon>
        <taxon>Bacillota</taxon>
        <taxon>Clostridia</taxon>
        <taxon>Eubacteriales</taxon>
        <taxon>Desulfallaceae</taxon>
        <taxon>Desulfotruncus</taxon>
    </lineage>
</organism>
<dbReference type="InterPro" id="IPR014729">
    <property type="entry name" value="Rossmann-like_a/b/a_fold"/>
</dbReference>
<evidence type="ECO:0000256" key="6">
    <source>
        <dbReference type="ARBA" id="ARBA00022840"/>
    </source>
</evidence>
<comment type="similarity">
    <text evidence="2 8">Belongs to the pantothenate synthetase family.</text>
</comment>
<comment type="pathway">
    <text evidence="1 8">Cofactor biosynthesis; (R)-pantothenate biosynthesis; (R)-pantothenate from (R)-pantoate and beta-alanine: step 1/1.</text>
</comment>
<keyword evidence="5 8" id="KW-0547">Nucleotide-binding</keyword>
<dbReference type="UniPathway" id="UPA00028">
    <property type="reaction ID" value="UER00005"/>
</dbReference>
<evidence type="ECO:0000256" key="2">
    <source>
        <dbReference type="ARBA" id="ARBA00009256"/>
    </source>
</evidence>
<evidence type="ECO:0000256" key="5">
    <source>
        <dbReference type="ARBA" id="ARBA00022741"/>
    </source>
</evidence>
<protein>
    <recommendedName>
        <fullName evidence="8">Pantothenate synthetase</fullName>
        <shortName evidence="8">PS</shortName>
        <ecNumber evidence="8">6.3.2.1</ecNumber>
    </recommendedName>
    <alternativeName>
        <fullName evidence="8">Pantoate--beta-alanine ligase</fullName>
    </alternativeName>
    <alternativeName>
        <fullName evidence="8">Pantoate-activating enzyme</fullName>
    </alternativeName>
</protein>
<name>A0A1I2X822_9FIRM</name>
<comment type="catalytic activity">
    <reaction evidence="7 8">
        <text>(R)-pantoate + beta-alanine + ATP = (R)-pantothenate + AMP + diphosphate + H(+)</text>
        <dbReference type="Rhea" id="RHEA:10912"/>
        <dbReference type="ChEBI" id="CHEBI:15378"/>
        <dbReference type="ChEBI" id="CHEBI:15980"/>
        <dbReference type="ChEBI" id="CHEBI:29032"/>
        <dbReference type="ChEBI" id="CHEBI:30616"/>
        <dbReference type="ChEBI" id="CHEBI:33019"/>
        <dbReference type="ChEBI" id="CHEBI:57966"/>
        <dbReference type="ChEBI" id="CHEBI:456215"/>
        <dbReference type="EC" id="6.3.2.1"/>
    </reaction>
</comment>
<feature type="binding site" evidence="8">
    <location>
        <begin position="30"/>
        <end position="37"/>
    </location>
    <ligand>
        <name>ATP</name>
        <dbReference type="ChEBI" id="CHEBI:30616"/>
    </ligand>
</feature>
<feature type="binding site" evidence="8">
    <location>
        <position position="153"/>
    </location>
    <ligand>
        <name>(R)-pantoate</name>
        <dbReference type="ChEBI" id="CHEBI:15980"/>
    </ligand>
</feature>
<feature type="binding site" evidence="8">
    <location>
        <position position="176"/>
    </location>
    <ligand>
        <name>ATP</name>
        <dbReference type="ChEBI" id="CHEBI:30616"/>
    </ligand>
</feature>
<evidence type="ECO:0000256" key="1">
    <source>
        <dbReference type="ARBA" id="ARBA00004990"/>
    </source>
</evidence>
<comment type="function">
    <text evidence="8">Catalyzes the condensation of pantoate with beta-alanine in an ATP-dependent reaction via a pantoyl-adenylate intermediate.</text>
</comment>
<feature type="binding site" evidence="8">
    <location>
        <begin position="184"/>
        <end position="187"/>
    </location>
    <ligand>
        <name>ATP</name>
        <dbReference type="ChEBI" id="CHEBI:30616"/>
    </ligand>
</feature>
<evidence type="ECO:0000256" key="4">
    <source>
        <dbReference type="ARBA" id="ARBA00022655"/>
    </source>
</evidence>
<accession>A0A1I2X822</accession>
<keyword evidence="4 8" id="KW-0566">Pantothenate biosynthesis</keyword>
<comment type="subcellular location">
    <subcellularLocation>
        <location evidence="8">Cytoplasm</location>
    </subcellularLocation>
</comment>
<evidence type="ECO:0000256" key="7">
    <source>
        <dbReference type="ARBA" id="ARBA00048258"/>
    </source>
</evidence>
<dbReference type="NCBIfam" id="TIGR00018">
    <property type="entry name" value="panC"/>
    <property type="match status" value="1"/>
</dbReference>
<keyword evidence="10" id="KW-1185">Reference proteome</keyword>
<comment type="subunit">
    <text evidence="8">Homodimer.</text>
</comment>
<dbReference type="EC" id="6.3.2.1" evidence="8"/>
<comment type="miscellaneous">
    <text evidence="8">The reaction proceeds by a bi uni uni bi ping pong mechanism.</text>
</comment>
<evidence type="ECO:0000256" key="8">
    <source>
        <dbReference type="HAMAP-Rule" id="MF_00158"/>
    </source>
</evidence>
<dbReference type="HAMAP" id="MF_00158">
    <property type="entry name" value="PanC"/>
    <property type="match status" value="1"/>
</dbReference>
<sequence>MQICRTIKDIRTFVAKCKAEGQTVGLVPTMGYFHQGHLSLMREAKKSCHRVVVSLFVNPLQFGPREDLAQYPRDFERDSAMAEEVGVDAIFVPPDREMYPEGFCTHVEVTGITDKLCGLSRPGHFLGVTTVVAKLFNIVAPDKAFFGQKDAQQAMVIRRMAADLNMGLEIVVLPIIREEDGLAMSSRNVYLDRDQRRNATVLYRSLCAFREAVDRGEKDAESLRRSITEMIASTPGADIDYVEILSVPNLEPVVLLQGRVMAALAVRFGGTRLIDNIIVEV</sequence>
<dbReference type="SUPFAM" id="SSF52374">
    <property type="entry name" value="Nucleotidylyl transferase"/>
    <property type="match status" value="1"/>
</dbReference>
<feature type="binding site" evidence="8">
    <location>
        <begin position="147"/>
        <end position="150"/>
    </location>
    <ligand>
        <name>ATP</name>
        <dbReference type="ChEBI" id="CHEBI:30616"/>
    </ligand>
</feature>
<dbReference type="CDD" id="cd00560">
    <property type="entry name" value="PanC"/>
    <property type="match status" value="1"/>
</dbReference>
<feature type="binding site" evidence="8">
    <location>
        <position position="61"/>
    </location>
    <ligand>
        <name>(R)-pantoate</name>
        <dbReference type="ChEBI" id="CHEBI:15980"/>
    </ligand>
</feature>
<feature type="active site" description="Proton donor" evidence="8">
    <location>
        <position position="37"/>
    </location>
</feature>
<dbReference type="GO" id="GO:0005524">
    <property type="term" value="F:ATP binding"/>
    <property type="evidence" value="ECO:0007669"/>
    <property type="project" value="UniProtKB-KW"/>
</dbReference>
<evidence type="ECO:0000313" key="9">
    <source>
        <dbReference type="EMBL" id="SFH09684.1"/>
    </source>
</evidence>
<keyword evidence="6 8" id="KW-0067">ATP-binding</keyword>
<dbReference type="GO" id="GO:0015940">
    <property type="term" value="P:pantothenate biosynthetic process"/>
    <property type="evidence" value="ECO:0007669"/>
    <property type="project" value="UniProtKB-UniRule"/>
</dbReference>
<keyword evidence="3 8" id="KW-0436">Ligase</keyword>
<dbReference type="GO" id="GO:0005829">
    <property type="term" value="C:cytosol"/>
    <property type="evidence" value="ECO:0007669"/>
    <property type="project" value="TreeGrafter"/>
</dbReference>
<dbReference type="Gene3D" id="3.30.1300.10">
    <property type="entry name" value="Pantoate-beta-alanine ligase, C-terminal domain"/>
    <property type="match status" value="1"/>
</dbReference>
<proteinExistence type="inferred from homology"/>
<dbReference type="InterPro" id="IPR003721">
    <property type="entry name" value="Pantoate_ligase"/>
</dbReference>
<dbReference type="Gene3D" id="3.40.50.620">
    <property type="entry name" value="HUPs"/>
    <property type="match status" value="1"/>
</dbReference>
<evidence type="ECO:0000256" key="3">
    <source>
        <dbReference type="ARBA" id="ARBA00022598"/>
    </source>
</evidence>
<dbReference type="RefSeq" id="WP_092473361.1">
    <property type="nucleotide sequence ID" value="NZ_FOOX01000016.1"/>
</dbReference>
<dbReference type="AlphaFoldDB" id="A0A1I2X822"/>
<keyword evidence="8" id="KW-0963">Cytoplasm</keyword>
<dbReference type="EMBL" id="FOOX01000016">
    <property type="protein sequence ID" value="SFH09684.1"/>
    <property type="molecule type" value="Genomic_DNA"/>
</dbReference>
<evidence type="ECO:0000313" key="10">
    <source>
        <dbReference type="Proteomes" id="UP000199337"/>
    </source>
</evidence>
<dbReference type="FunFam" id="3.40.50.620:FF:000013">
    <property type="entry name" value="Pantothenate synthetase"/>
    <property type="match status" value="1"/>
</dbReference>
<dbReference type="STRING" id="341036.SAMN05660649_03841"/>
<dbReference type="OrthoDB" id="9773087at2"/>
<dbReference type="PANTHER" id="PTHR21299:SF1">
    <property type="entry name" value="PANTOATE--BETA-ALANINE LIGASE"/>
    <property type="match status" value="1"/>
</dbReference>
<dbReference type="FunFam" id="3.30.1300.10:FF:000001">
    <property type="entry name" value="Pantothenate synthetase"/>
    <property type="match status" value="1"/>
</dbReference>
<dbReference type="PANTHER" id="PTHR21299">
    <property type="entry name" value="CYTIDYLATE KINASE/PANTOATE-BETA-ALANINE LIGASE"/>
    <property type="match status" value="1"/>
</dbReference>
<reference evidence="10" key="1">
    <citation type="submission" date="2016-10" db="EMBL/GenBank/DDBJ databases">
        <authorList>
            <person name="Varghese N."/>
            <person name="Submissions S."/>
        </authorList>
    </citation>
    <scope>NUCLEOTIDE SEQUENCE [LARGE SCALE GENOMIC DNA]</scope>
    <source>
        <strain evidence="10">DSM 17038</strain>
    </source>
</reference>
<feature type="binding site" evidence="8">
    <location>
        <position position="61"/>
    </location>
    <ligand>
        <name>beta-alanine</name>
        <dbReference type="ChEBI" id="CHEBI:57966"/>
    </ligand>
</feature>
<dbReference type="Pfam" id="PF02569">
    <property type="entry name" value="Pantoate_ligase"/>
    <property type="match status" value="1"/>
</dbReference>
<dbReference type="Proteomes" id="UP000199337">
    <property type="component" value="Unassembled WGS sequence"/>
</dbReference>
<dbReference type="InterPro" id="IPR042176">
    <property type="entry name" value="Pantoate_ligase_C"/>
</dbReference>